<keyword evidence="4" id="KW-1185">Reference proteome</keyword>
<feature type="coiled-coil region" evidence="1">
    <location>
        <begin position="589"/>
        <end position="697"/>
    </location>
</feature>
<keyword evidence="2" id="KW-1133">Transmembrane helix</keyword>
<dbReference type="Proteomes" id="UP000094336">
    <property type="component" value="Unassembled WGS sequence"/>
</dbReference>
<dbReference type="RefSeq" id="XP_018986657.1">
    <property type="nucleotide sequence ID" value="XM_019128386.1"/>
</dbReference>
<organism evidence="3 4">
    <name type="scientific">Babjeviella inositovora NRRL Y-12698</name>
    <dbReference type="NCBI Taxonomy" id="984486"/>
    <lineage>
        <taxon>Eukaryota</taxon>
        <taxon>Fungi</taxon>
        <taxon>Dikarya</taxon>
        <taxon>Ascomycota</taxon>
        <taxon>Saccharomycotina</taxon>
        <taxon>Pichiomycetes</taxon>
        <taxon>Serinales incertae sedis</taxon>
        <taxon>Babjeviella</taxon>
    </lineage>
</organism>
<dbReference type="GeneID" id="30146239"/>
<dbReference type="STRING" id="984486.A0A1E3QUG8"/>
<evidence type="ECO:0000256" key="1">
    <source>
        <dbReference type="SAM" id="Coils"/>
    </source>
</evidence>
<keyword evidence="2" id="KW-0472">Membrane</keyword>
<proteinExistence type="predicted"/>
<evidence type="ECO:0008006" key="5">
    <source>
        <dbReference type="Google" id="ProtNLM"/>
    </source>
</evidence>
<accession>A0A1E3QUG8</accession>
<reference evidence="4" key="1">
    <citation type="submission" date="2016-05" db="EMBL/GenBank/DDBJ databases">
        <title>Comparative genomics of biotechnologically important yeasts.</title>
        <authorList>
            <consortium name="DOE Joint Genome Institute"/>
            <person name="Riley R."/>
            <person name="Haridas S."/>
            <person name="Wolfe K.H."/>
            <person name="Lopes M.R."/>
            <person name="Hittinger C.T."/>
            <person name="Goker M."/>
            <person name="Salamov A."/>
            <person name="Wisecaver J."/>
            <person name="Long T.M."/>
            <person name="Aerts A.L."/>
            <person name="Barry K."/>
            <person name="Choi C."/>
            <person name="Clum A."/>
            <person name="Coughlan A.Y."/>
            <person name="Deshpande S."/>
            <person name="Douglass A.P."/>
            <person name="Hanson S.J."/>
            <person name="Klenk H.-P."/>
            <person name="Labutti K."/>
            <person name="Lapidus A."/>
            <person name="Lindquist E."/>
            <person name="Lipzen A."/>
            <person name="Meier-Kolthoff J.P."/>
            <person name="Ohm R.A."/>
            <person name="Otillar R.P."/>
            <person name="Pangilinan J."/>
            <person name="Peng Y."/>
            <person name="Rokas A."/>
            <person name="Rosa C.A."/>
            <person name="Scheuner C."/>
            <person name="Sibirny A.A."/>
            <person name="Slot J.C."/>
            <person name="Stielow J.B."/>
            <person name="Sun H."/>
            <person name="Kurtzman C.P."/>
            <person name="Blackwell M."/>
            <person name="Grigoriev I.V."/>
            <person name="Jeffries T.W."/>
        </authorList>
    </citation>
    <scope>NUCLEOTIDE SEQUENCE [LARGE SCALE GENOMIC DNA]</scope>
    <source>
        <strain evidence="4">NRRL Y-12698</strain>
    </source>
</reference>
<name>A0A1E3QUG8_9ASCO</name>
<evidence type="ECO:0000313" key="3">
    <source>
        <dbReference type="EMBL" id="ODQ81329.1"/>
    </source>
</evidence>
<keyword evidence="2" id="KW-0812">Transmembrane</keyword>
<gene>
    <name evidence="3" type="ORF">BABINDRAFT_160688</name>
</gene>
<feature type="transmembrane region" description="Helical" evidence="2">
    <location>
        <begin position="41"/>
        <end position="65"/>
    </location>
</feature>
<evidence type="ECO:0000256" key="2">
    <source>
        <dbReference type="SAM" id="Phobius"/>
    </source>
</evidence>
<evidence type="ECO:0000313" key="4">
    <source>
        <dbReference type="Proteomes" id="UP000094336"/>
    </source>
</evidence>
<dbReference type="AlphaFoldDB" id="A0A1E3QUG8"/>
<sequence>MQPQAASTVPGPLEPLTPPIPVPVAATPPAALLPSHSLIDLIAFLVIFLCFPSPVSCIVLGLHALSASSRAVVARLFSRLLHKDSELFIHPGDFLYIFHHYRLSAAFLFFTHLAIAFVLAYCFPVSLKVVHLFAHALAASTLAGSPKRNTFVNALLSSAVILALDQGYKYLCELLNIHFGMDFAPHTSLLRSTSLRISAALPQHRDWYRGHCLLYLTNVVRSALAVHTILLCISPLLKNIFLLQGYTKTLDQLASIAPDYPINKYSASYKLRAGVSAEPAPPVDVEPQTTVVVHVSPKIASSHNVLSIARESPVASAELLPAAFPETAEPLPASDLSLLGSVVSSNFYNYCMTSLSDAKRKKDLKWVQPLWSLIATARAMYGCNDVYSGEIHTASDTALVPVYDNDAFAAFVSTGYYSDTTLRNSRGFVNYIGETAVGFLLPGCVFDDGISVKVNGVMWYQVREATCRSDGVWDTLVLVSGLTPLSQYDIELYIYDTEEVLSSNIVSTTHNTTTVSQSKMTSPLITLQESLITTNENLTREKTKVRKTRKEITKKVSVLKKEIETLRAGLDNNQTDATGSADNRNWRKLVSLRANVSQVQDENKSIEEDVSRVIEEESEASERYLEEKRRFEAEIRTLRAFHKGFTDEVAQLERQAAAVSQDLASLDAKKEKFTAKAAKISADLQKILRDLEELKSKDISRRIDMRTARALRRDELIQEFVLEIKRLENAIESQGYGGYSANPTTSLLESSNAGFAGFGQY</sequence>
<dbReference type="EMBL" id="KV454428">
    <property type="protein sequence ID" value="ODQ81329.1"/>
    <property type="molecule type" value="Genomic_DNA"/>
</dbReference>
<feature type="transmembrane region" description="Helical" evidence="2">
    <location>
        <begin position="105"/>
        <end position="127"/>
    </location>
</feature>
<protein>
    <recommendedName>
        <fullName evidence="5">Ubiquitination network signaling protein acrB</fullName>
    </recommendedName>
</protein>
<dbReference type="OrthoDB" id="4158994at2759"/>
<keyword evidence="1" id="KW-0175">Coiled coil</keyword>